<protein>
    <recommendedName>
        <fullName evidence="7">Lipase</fullName>
    </recommendedName>
</protein>
<evidence type="ECO:0000313" key="12">
    <source>
        <dbReference type="Proteomes" id="UP000005204"/>
    </source>
</evidence>
<evidence type="ECO:0000256" key="9">
    <source>
        <dbReference type="SAM" id="SignalP"/>
    </source>
</evidence>
<dbReference type="InterPro" id="IPR000073">
    <property type="entry name" value="AB_hydrolase_1"/>
</dbReference>
<comment type="similarity">
    <text evidence="1 7">Belongs to the AB hydrolase superfamily. Lipase family.</text>
</comment>
<sequence>MSERKMLSFFRICLVLAIISAVTSQTVRNITATLTKVPVEGLMNFTELVQKYGYEVEEHDVITSDGYILKLFNIPGDKTRPVLLLPGIFGTADDYVIRGNTSLAIILAASGYDVWAINVRGTRYTRKHMTLNPDDDFAFWDYSIHEFGYYDLPANIDYVLNATGQSKVNIVGFSQGTTMTLILGATRPEYNEKVNVFIALAPVCHLQNTRGPITSLITFGNVIDKAVMPFDLYEISGYSSLTKGIMNMLCTQLPISYELCMGAVLAPLIGTKSDEMDPDFFPIIMAHFPSGTSWKNLVHFAQIGSRRSFSNYDYGTTKNLYKYKAFTPPNYDLRKVTFDTILVSGKNDRISTLKDMELLKQNLVNVKDHMILEPDYFNHLDHLWGRNSYAISYPYVLETLKRYNSH</sequence>
<evidence type="ECO:0000256" key="2">
    <source>
        <dbReference type="ARBA" id="ARBA00022729"/>
    </source>
</evidence>
<feature type="active site" description="Nucleophile" evidence="8">
    <location>
        <position position="174"/>
    </location>
</feature>
<evidence type="ECO:0000256" key="3">
    <source>
        <dbReference type="ARBA" id="ARBA00022801"/>
    </source>
</evidence>
<evidence type="ECO:0000256" key="7">
    <source>
        <dbReference type="PIRNR" id="PIRNR000862"/>
    </source>
</evidence>
<feature type="chain" id="PRO_5035712256" description="Lipase" evidence="9">
    <location>
        <begin position="25"/>
        <end position="406"/>
    </location>
</feature>
<dbReference type="GO" id="GO:0016788">
    <property type="term" value="F:hydrolase activity, acting on ester bonds"/>
    <property type="evidence" value="ECO:0007669"/>
    <property type="project" value="InterPro"/>
</dbReference>
<reference evidence="12" key="1">
    <citation type="journal article" date="2008" name="Insect Biochem. Mol. Biol.">
        <title>The genome of a lepidopteran model insect, the silkworm Bombyx mori.</title>
        <authorList>
            <consortium name="International Silkworm Genome Consortium"/>
        </authorList>
    </citation>
    <scope>NUCLEOTIDE SEQUENCE [LARGE SCALE GENOMIC DNA]</scope>
    <source>
        <strain evidence="12">p50T</strain>
    </source>
</reference>
<evidence type="ECO:0000256" key="6">
    <source>
        <dbReference type="ARBA" id="ARBA00023180"/>
    </source>
</evidence>
<keyword evidence="2 9" id="KW-0732">Signal</keyword>
<reference evidence="11" key="2">
    <citation type="submission" date="2022-06" db="UniProtKB">
        <authorList>
            <consortium name="EnsemblMetazoa"/>
        </authorList>
    </citation>
    <scope>IDENTIFICATION</scope>
    <source>
        <strain evidence="11">p50T (Dazao)</strain>
    </source>
</reference>
<evidence type="ECO:0000256" key="8">
    <source>
        <dbReference type="PIRSR" id="PIRSR000862-1"/>
    </source>
</evidence>
<organism evidence="11 12">
    <name type="scientific">Bombyx mori</name>
    <name type="common">Silk moth</name>
    <dbReference type="NCBI Taxonomy" id="7091"/>
    <lineage>
        <taxon>Eukaryota</taxon>
        <taxon>Metazoa</taxon>
        <taxon>Ecdysozoa</taxon>
        <taxon>Arthropoda</taxon>
        <taxon>Hexapoda</taxon>
        <taxon>Insecta</taxon>
        <taxon>Pterygota</taxon>
        <taxon>Neoptera</taxon>
        <taxon>Endopterygota</taxon>
        <taxon>Lepidoptera</taxon>
        <taxon>Glossata</taxon>
        <taxon>Ditrysia</taxon>
        <taxon>Bombycoidea</taxon>
        <taxon>Bombycidae</taxon>
        <taxon>Bombycinae</taxon>
        <taxon>Bombyx</taxon>
    </lineage>
</organism>
<dbReference type="Pfam" id="PF00561">
    <property type="entry name" value="Abhydrolase_1"/>
    <property type="match status" value="1"/>
</dbReference>
<keyword evidence="12" id="KW-1185">Reference proteome</keyword>
<dbReference type="OrthoDB" id="9974421at2759"/>
<keyword evidence="5" id="KW-0443">Lipid metabolism</keyword>
<dbReference type="Gene3D" id="3.40.50.1820">
    <property type="entry name" value="alpha/beta hydrolase"/>
    <property type="match status" value="1"/>
</dbReference>
<evidence type="ECO:0000259" key="10">
    <source>
        <dbReference type="Pfam" id="PF00561"/>
    </source>
</evidence>
<feature type="active site" description="Charge relay system" evidence="8">
    <location>
        <position position="348"/>
    </location>
</feature>
<dbReference type="SUPFAM" id="SSF53474">
    <property type="entry name" value="alpha/beta-Hydrolases"/>
    <property type="match status" value="1"/>
</dbReference>
<dbReference type="GeneID" id="105841519"/>
<dbReference type="PANTHER" id="PTHR11005">
    <property type="entry name" value="LYSOSOMAL ACID LIPASE-RELATED"/>
    <property type="match status" value="1"/>
</dbReference>
<keyword evidence="6" id="KW-0325">Glycoprotein</keyword>
<dbReference type="EnsemblMetazoa" id="XM_012689750.3">
    <property type="protein sequence ID" value="XP_012545204.1"/>
    <property type="gene ID" value="LOC105841519"/>
</dbReference>
<keyword evidence="3 7" id="KW-0378">Hydrolase</keyword>
<dbReference type="RefSeq" id="XP_012545204.1">
    <property type="nucleotide sequence ID" value="XM_012689750.4"/>
</dbReference>
<dbReference type="InterPro" id="IPR025483">
    <property type="entry name" value="Lipase_euk"/>
</dbReference>
<dbReference type="FunFam" id="3.40.50.1820:FF:000057">
    <property type="entry name" value="Lipase"/>
    <property type="match status" value="1"/>
</dbReference>
<feature type="domain" description="AB hydrolase-1" evidence="10">
    <location>
        <begin position="81"/>
        <end position="202"/>
    </location>
</feature>
<evidence type="ECO:0000256" key="1">
    <source>
        <dbReference type="ARBA" id="ARBA00010701"/>
    </source>
</evidence>
<dbReference type="AlphaFoldDB" id="A0A8R2G928"/>
<dbReference type="Proteomes" id="UP000005204">
    <property type="component" value="Unassembled WGS sequence"/>
</dbReference>
<dbReference type="InterPro" id="IPR029058">
    <property type="entry name" value="AB_hydrolase_fold"/>
</dbReference>
<feature type="signal peptide" evidence="9">
    <location>
        <begin position="1"/>
        <end position="24"/>
    </location>
</feature>
<evidence type="ECO:0000256" key="4">
    <source>
        <dbReference type="ARBA" id="ARBA00022963"/>
    </source>
</evidence>
<keyword evidence="4 7" id="KW-0442">Lipid degradation</keyword>
<evidence type="ECO:0000256" key="5">
    <source>
        <dbReference type="ARBA" id="ARBA00023098"/>
    </source>
</evidence>
<evidence type="ECO:0000313" key="11">
    <source>
        <dbReference type="EnsemblMetazoa" id="XP_012545204.1"/>
    </source>
</evidence>
<feature type="active site" description="Charge relay system" evidence="8">
    <location>
        <position position="379"/>
    </location>
</feature>
<dbReference type="PIRSF" id="PIRSF000862">
    <property type="entry name" value="Steryl_ester_lip"/>
    <property type="match status" value="1"/>
</dbReference>
<dbReference type="KEGG" id="bmor:105841519"/>
<dbReference type="GO" id="GO:0016042">
    <property type="term" value="P:lipid catabolic process"/>
    <property type="evidence" value="ECO:0007669"/>
    <property type="project" value="UniProtKB-KW"/>
</dbReference>
<proteinExistence type="inferred from homology"/>
<name>A0A8R2G928_BOMMO</name>
<accession>A0A8R2G928</accession>